<dbReference type="InterPro" id="IPR027898">
    <property type="entry name" value="DUF4629"/>
</dbReference>
<dbReference type="InterPro" id="IPR040292">
    <property type="entry name" value="C2orf78-like"/>
</dbReference>
<dbReference type="Pfam" id="PF15442">
    <property type="entry name" value="DUF4629"/>
    <property type="match status" value="1"/>
</dbReference>
<keyword evidence="4" id="KW-1185">Reference proteome</keyword>
<dbReference type="OrthoDB" id="9418974at2759"/>
<reference evidence="3 4" key="1">
    <citation type="journal article" date="2012" name="Genome Biol.">
        <title>Sequencing three crocodilian genomes to illuminate the evolution of archosaurs and amniotes.</title>
        <authorList>
            <person name="St John J.A."/>
            <person name="Braun E.L."/>
            <person name="Isberg S.R."/>
            <person name="Miles L.G."/>
            <person name="Chong A.Y."/>
            <person name="Gongora J."/>
            <person name="Dalzell P."/>
            <person name="Moran C."/>
            <person name="Bed'hom B."/>
            <person name="Abzhanov A."/>
            <person name="Burgess S.C."/>
            <person name="Cooksey A.M."/>
            <person name="Castoe T.A."/>
            <person name="Crawford N.G."/>
            <person name="Densmore L.D."/>
            <person name="Drew J.C."/>
            <person name="Edwards S.V."/>
            <person name="Faircloth B.C."/>
            <person name="Fujita M.K."/>
            <person name="Greenwold M.J."/>
            <person name="Hoffmann F.G."/>
            <person name="Howard J.M."/>
            <person name="Iguchi T."/>
            <person name="Janes D.E."/>
            <person name="Khan S.Y."/>
            <person name="Kohno S."/>
            <person name="de Koning A.J."/>
            <person name="Lance S.L."/>
            <person name="McCarthy F.M."/>
            <person name="McCormack J.E."/>
            <person name="Merchant M.E."/>
            <person name="Peterson D.G."/>
            <person name="Pollock D.D."/>
            <person name="Pourmand N."/>
            <person name="Raney B.J."/>
            <person name="Roessler K.A."/>
            <person name="Sanford J.R."/>
            <person name="Sawyer R.H."/>
            <person name="Schmidt C.J."/>
            <person name="Triplett E.W."/>
            <person name="Tuberville T.D."/>
            <person name="Venegas-Anaya M."/>
            <person name="Howard J.T."/>
            <person name="Jarvis E.D."/>
            <person name="Guillette L.J.Jr."/>
            <person name="Glenn T.C."/>
            <person name="Green R.E."/>
            <person name="Ray D.A."/>
        </authorList>
    </citation>
    <scope>NUCLEOTIDE SEQUENCE [LARGE SCALE GENOMIC DNA]</scope>
    <source>
        <strain evidence="3">KSC_2009_1</strain>
    </source>
</reference>
<feature type="domain" description="DUF4629" evidence="2">
    <location>
        <begin position="605"/>
        <end position="657"/>
    </location>
</feature>
<feature type="compositionally biased region" description="Basic and acidic residues" evidence="1">
    <location>
        <begin position="825"/>
        <end position="837"/>
    </location>
</feature>
<dbReference type="eggNOG" id="ENOG502SEP6">
    <property type="taxonomic scope" value="Eukaryota"/>
</dbReference>
<evidence type="ECO:0000313" key="4">
    <source>
        <dbReference type="Proteomes" id="UP000050525"/>
    </source>
</evidence>
<feature type="compositionally biased region" description="Low complexity" evidence="1">
    <location>
        <begin position="772"/>
        <end position="782"/>
    </location>
</feature>
<evidence type="ECO:0000313" key="3">
    <source>
        <dbReference type="EMBL" id="KYO17196.1"/>
    </source>
</evidence>
<feature type="compositionally biased region" description="Basic and acidic residues" evidence="1">
    <location>
        <begin position="285"/>
        <end position="301"/>
    </location>
</feature>
<dbReference type="AlphaFoldDB" id="A0A151LY67"/>
<evidence type="ECO:0000259" key="2">
    <source>
        <dbReference type="Pfam" id="PF15442"/>
    </source>
</evidence>
<name>A0A151LY67_ALLMI</name>
<dbReference type="EMBL" id="AKHW03007073">
    <property type="protein sequence ID" value="KYO17196.1"/>
    <property type="molecule type" value="Genomic_DNA"/>
</dbReference>
<feature type="region of interest" description="Disordered" evidence="1">
    <location>
        <begin position="575"/>
        <end position="837"/>
    </location>
</feature>
<accession>A0A151LY67</accession>
<sequence>MLWWVPVELLSHGKAEIITTLTFSLTYFLIMAGNFQYSLPVGATNLQQPILSAVADSPMIRGGLQTFSGSSLPTLGSAWLIPSGSILPVQSNAGNTNAFTYQLPETALWPGLYGTAGQTQIPRSAASYPTVYEWGAQGNPYRAAKVSAPCSVASLVQDMSNPPLHQLSNTSSLEHLYGQIQLPANARLVQIQPQATPLQVLQSQGHGQQVPVQDWRSIYLYNHDARGQVAPGEMYSTMSSSRVTTVPAKSQNEMVLVLKPIQPVSTQAAPADNLHHPVSANPQDTKPECKVLDTPPETRLEPKTLPLQQVPNQQDDGVEKVSTEIPAEILDEFLLPPESQETPLFPLEIPDINELLAWFDPVESMSEDPHTEGLAGAKEVRPSDSFNKMPARKCISTYHVEGKDPLAALLSAPAVEPLDGATLPTPGKWKTPENAANLVQTSGPFAITPLVGSGLMIGSSGPRLSDPKMPGRRKSKLPAATPPVPPSQAPKRSGSDGKGLSTDKGLAPKKRKVEVAAGCEFSQYLCQGDRENCYPGASTSGTSGEAMPGQSSGNSLLLTPCSVLEQTVADIQKSSMTEPMGPAEVVTPDKGQQQKLGAHGNDKGKGAVPSKGKFKTPGGRGGKKIPQQEAQPSKVPRSHLEMQMLESIQVFHPLGKKLQPATPAPKPPAPPPSKAPASTPTVSPQIILGLKRRLEALANQRAKIPRPAPGGRKDRQTDTPQKDGQMDTPKKEGQADIARKDGQIDTPRKEGQVFPPKRLFQIPGNPGHGAVPPSSSSTAPAQQRPPPPPHSSTSLWHPPPSHSPMVARSNPLQELEVSLPITPEQRPEREAMKRKAQKERELAAQYMKIGRRQFLVERQRDWALEAEWGYLSLIRR</sequence>
<dbReference type="PANTHER" id="PTHR31466:SF1">
    <property type="entry name" value="RIKEN CDNA 4930433I11 GENE"/>
    <property type="match status" value="1"/>
</dbReference>
<dbReference type="KEGG" id="amj:102574798"/>
<comment type="caution">
    <text evidence="3">The sequence shown here is derived from an EMBL/GenBank/DDBJ whole genome shotgun (WGS) entry which is preliminary data.</text>
</comment>
<organism evidence="3 4">
    <name type="scientific">Alligator mississippiensis</name>
    <name type="common">American alligator</name>
    <dbReference type="NCBI Taxonomy" id="8496"/>
    <lineage>
        <taxon>Eukaryota</taxon>
        <taxon>Metazoa</taxon>
        <taxon>Chordata</taxon>
        <taxon>Craniata</taxon>
        <taxon>Vertebrata</taxon>
        <taxon>Euteleostomi</taxon>
        <taxon>Archelosauria</taxon>
        <taxon>Archosauria</taxon>
        <taxon>Crocodylia</taxon>
        <taxon>Alligatoridae</taxon>
        <taxon>Alligatorinae</taxon>
        <taxon>Alligator</taxon>
    </lineage>
</organism>
<feature type="compositionally biased region" description="Basic and acidic residues" evidence="1">
    <location>
        <begin position="711"/>
        <end position="751"/>
    </location>
</feature>
<dbReference type="PANTHER" id="PTHR31466">
    <property type="entry name" value="GENE 5591-RELATED"/>
    <property type="match status" value="1"/>
</dbReference>
<protein>
    <recommendedName>
        <fullName evidence="2">DUF4629 domain-containing protein</fullName>
    </recommendedName>
</protein>
<gene>
    <name evidence="3" type="ORF">Y1Q_0007677</name>
</gene>
<feature type="region of interest" description="Disordered" evidence="1">
    <location>
        <begin position="458"/>
        <end position="512"/>
    </location>
</feature>
<feature type="region of interest" description="Disordered" evidence="1">
    <location>
        <begin position="267"/>
        <end position="301"/>
    </location>
</feature>
<proteinExistence type="predicted"/>
<dbReference type="Proteomes" id="UP000050525">
    <property type="component" value="Unassembled WGS sequence"/>
</dbReference>
<evidence type="ECO:0000256" key="1">
    <source>
        <dbReference type="SAM" id="MobiDB-lite"/>
    </source>
</evidence>
<feature type="compositionally biased region" description="Pro residues" evidence="1">
    <location>
        <begin position="662"/>
        <end position="674"/>
    </location>
</feature>
<feature type="compositionally biased region" description="Low complexity" evidence="1">
    <location>
        <begin position="675"/>
        <end position="684"/>
    </location>
</feature>